<name>A0A194Q075_PAPXU</name>
<sequence length="334" mass="39381">MRVFMKLLLFRRPYTVCYITKDVFMLPDELFYKEIGLNIGDCYDDIGTLTLRRTKRVKFTINALFLQPFLKECVIFDAYRYNVIKNVYQKSRNQLNEPIFLKLILEPPDQEIIDYEWNDRMNYLIWTRVEIENAFSWLSTLGGAYSALGDYFDHCKSHNQLNEPIFLKLILEPPDQEIIDYEWNDRMNYLIWTRVEIENAFSWLSTLGGAYSALGDYFDHCAEEAGRISLRQYKLSRLLGDDGLAARSKLYSSIAYAQRGKLKLARYIVRDIAAFARQTHDRRLNRMCQGVWAKLKYLRTLKSSKVKEECNKPVVNMVGRGDEKFEMTQMVCVK</sequence>
<evidence type="ECO:0000313" key="1">
    <source>
        <dbReference type="EMBL" id="KPI98982.1"/>
    </source>
</evidence>
<protein>
    <submittedName>
        <fullName evidence="1">Uncharacterized protein F58A4.6</fullName>
    </submittedName>
</protein>
<gene>
    <name evidence="1" type="ORF">RR46_10300</name>
</gene>
<keyword evidence="2" id="KW-1185">Reference proteome</keyword>
<reference evidence="1 2" key="1">
    <citation type="journal article" date="2015" name="Nat. Commun.">
        <title>Outbred genome sequencing and CRISPR/Cas9 gene editing in butterflies.</title>
        <authorList>
            <person name="Li X."/>
            <person name="Fan D."/>
            <person name="Zhang W."/>
            <person name="Liu G."/>
            <person name="Zhang L."/>
            <person name="Zhao L."/>
            <person name="Fang X."/>
            <person name="Chen L."/>
            <person name="Dong Y."/>
            <person name="Chen Y."/>
            <person name="Ding Y."/>
            <person name="Zhao R."/>
            <person name="Feng M."/>
            <person name="Zhu Y."/>
            <person name="Feng Y."/>
            <person name="Jiang X."/>
            <person name="Zhu D."/>
            <person name="Xiang H."/>
            <person name="Feng X."/>
            <person name="Li S."/>
            <person name="Wang J."/>
            <person name="Zhang G."/>
            <person name="Kronforst M.R."/>
            <person name="Wang W."/>
        </authorList>
    </citation>
    <scope>NUCLEOTIDE SEQUENCE [LARGE SCALE GENOMIC DNA]</scope>
    <source>
        <strain evidence="1">Ya'a_city_454_Px</strain>
        <tissue evidence="1">Whole body</tissue>
    </source>
</reference>
<dbReference type="Pfam" id="PF16065">
    <property type="entry name" value="DUF4807"/>
    <property type="match status" value="2"/>
</dbReference>
<proteinExistence type="predicted"/>
<accession>A0A194Q075</accession>
<dbReference type="AlphaFoldDB" id="A0A194Q075"/>
<evidence type="ECO:0000313" key="2">
    <source>
        <dbReference type="Proteomes" id="UP000053268"/>
    </source>
</evidence>
<dbReference type="InterPro" id="IPR032072">
    <property type="entry name" value="DUF4807"/>
</dbReference>
<dbReference type="PANTHER" id="PTHR36693:SF1">
    <property type="entry name" value="GH02722P"/>
    <property type="match status" value="1"/>
</dbReference>
<dbReference type="PANTHER" id="PTHR36693">
    <property type="entry name" value="GH02722P"/>
    <property type="match status" value="1"/>
</dbReference>
<dbReference type="STRING" id="66420.A0A194Q075"/>
<dbReference type="Proteomes" id="UP000053268">
    <property type="component" value="Unassembled WGS sequence"/>
</dbReference>
<dbReference type="EMBL" id="KQ459582">
    <property type="protein sequence ID" value="KPI98982.1"/>
    <property type="molecule type" value="Genomic_DNA"/>
</dbReference>
<organism evidence="1 2">
    <name type="scientific">Papilio xuthus</name>
    <name type="common">Asian swallowtail butterfly</name>
    <dbReference type="NCBI Taxonomy" id="66420"/>
    <lineage>
        <taxon>Eukaryota</taxon>
        <taxon>Metazoa</taxon>
        <taxon>Ecdysozoa</taxon>
        <taxon>Arthropoda</taxon>
        <taxon>Hexapoda</taxon>
        <taxon>Insecta</taxon>
        <taxon>Pterygota</taxon>
        <taxon>Neoptera</taxon>
        <taxon>Endopterygota</taxon>
        <taxon>Lepidoptera</taxon>
        <taxon>Glossata</taxon>
        <taxon>Ditrysia</taxon>
        <taxon>Papilionoidea</taxon>
        <taxon>Papilionidae</taxon>
        <taxon>Papilioninae</taxon>
        <taxon>Papilio</taxon>
    </lineage>
</organism>